<accession>A0ABN8ATG5</accession>
<name>A0ABN8ATG5_9PROT</name>
<feature type="transmembrane region" description="Helical" evidence="1">
    <location>
        <begin position="6"/>
        <end position="24"/>
    </location>
</feature>
<keyword evidence="1" id="KW-0472">Membrane</keyword>
<evidence type="ECO:0000313" key="2">
    <source>
        <dbReference type="EMBL" id="CAG9934342.1"/>
    </source>
</evidence>
<feature type="transmembrane region" description="Helical" evidence="1">
    <location>
        <begin position="31"/>
        <end position="50"/>
    </location>
</feature>
<keyword evidence="3" id="KW-1185">Reference proteome</keyword>
<keyword evidence="1" id="KW-0812">Transmembrane</keyword>
<gene>
    <name evidence="2" type="ORF">NTG6680_3093</name>
</gene>
<protein>
    <submittedName>
        <fullName evidence="2">Uncharacterized protein</fullName>
    </submittedName>
</protein>
<reference evidence="2 3" key="1">
    <citation type="submission" date="2021-10" db="EMBL/GenBank/DDBJ databases">
        <authorList>
            <person name="Koch H."/>
        </authorList>
    </citation>
    <scope>NUCLEOTIDE SEQUENCE [LARGE SCALE GENOMIC DNA]</scope>
    <source>
        <strain evidence="2">6680</strain>
    </source>
</reference>
<organism evidence="2 3">
    <name type="scientific">Candidatus Nitrotoga arctica</name>
    <dbReference type="NCBI Taxonomy" id="453162"/>
    <lineage>
        <taxon>Bacteria</taxon>
        <taxon>Pseudomonadati</taxon>
        <taxon>Pseudomonadota</taxon>
        <taxon>Betaproteobacteria</taxon>
        <taxon>Nitrosomonadales</taxon>
        <taxon>Gallionellaceae</taxon>
        <taxon>Candidatus Nitrotoga</taxon>
    </lineage>
</organism>
<sequence>MLTAGTVWAALFTYVLMLAAFRYAKQRTFHVLTMTSVILFDLGMPIYLYLYKGWYRRLIVESELTSILVWIHFMMLVMMYALYVMQVKTALCLLRSDNSVRIDHRAQGKALLLVRALVIFTGALLVES</sequence>
<dbReference type="EMBL" id="OU912926">
    <property type="protein sequence ID" value="CAG9934342.1"/>
    <property type="molecule type" value="Genomic_DNA"/>
</dbReference>
<evidence type="ECO:0000313" key="3">
    <source>
        <dbReference type="Proteomes" id="UP000839052"/>
    </source>
</evidence>
<dbReference type="Proteomes" id="UP000839052">
    <property type="component" value="Chromosome"/>
</dbReference>
<feature type="transmembrane region" description="Helical" evidence="1">
    <location>
        <begin position="106"/>
        <end position="126"/>
    </location>
</feature>
<keyword evidence="1" id="KW-1133">Transmembrane helix</keyword>
<feature type="transmembrane region" description="Helical" evidence="1">
    <location>
        <begin position="70"/>
        <end position="94"/>
    </location>
</feature>
<evidence type="ECO:0000256" key="1">
    <source>
        <dbReference type="SAM" id="Phobius"/>
    </source>
</evidence>
<proteinExistence type="predicted"/>